<feature type="transmembrane region" description="Helical" evidence="1">
    <location>
        <begin position="70"/>
        <end position="87"/>
    </location>
</feature>
<protein>
    <recommendedName>
        <fullName evidence="3">DoxX family protein</fullName>
    </recommendedName>
</protein>
<sequence length="104" mass="10851">MPAPKDLPAEVVSVATGLTNGGYMSVVAATEIVVAVLLLINRFVPLALALLAPILVGIITFHVAIAPSTIGPGLVVTAMELYLAWAYRGAFRPMLRSRVSPGPN</sequence>
<accession>A0A645G7P4</accession>
<reference evidence="2" key="1">
    <citation type="submission" date="2019-08" db="EMBL/GenBank/DDBJ databases">
        <authorList>
            <person name="Kucharzyk K."/>
            <person name="Murdoch R.W."/>
            <person name="Higgins S."/>
            <person name="Loffler F."/>
        </authorList>
    </citation>
    <scope>NUCLEOTIDE SEQUENCE</scope>
</reference>
<comment type="caution">
    <text evidence="2">The sequence shown here is derived from an EMBL/GenBank/DDBJ whole genome shotgun (WGS) entry which is preliminary data.</text>
</comment>
<name>A0A645G7P4_9ZZZZ</name>
<proteinExistence type="predicted"/>
<feature type="transmembrane region" description="Helical" evidence="1">
    <location>
        <begin position="46"/>
        <end position="64"/>
    </location>
</feature>
<dbReference type="AlphaFoldDB" id="A0A645G7P4"/>
<keyword evidence="1" id="KW-0472">Membrane</keyword>
<evidence type="ECO:0000256" key="1">
    <source>
        <dbReference type="SAM" id="Phobius"/>
    </source>
</evidence>
<dbReference type="EMBL" id="VSSQ01070943">
    <property type="protein sequence ID" value="MPN22655.1"/>
    <property type="molecule type" value="Genomic_DNA"/>
</dbReference>
<evidence type="ECO:0000313" key="2">
    <source>
        <dbReference type="EMBL" id="MPN22655.1"/>
    </source>
</evidence>
<keyword evidence="1" id="KW-1133">Transmembrane helix</keyword>
<feature type="transmembrane region" description="Helical" evidence="1">
    <location>
        <begin position="20"/>
        <end position="39"/>
    </location>
</feature>
<organism evidence="2">
    <name type="scientific">bioreactor metagenome</name>
    <dbReference type="NCBI Taxonomy" id="1076179"/>
    <lineage>
        <taxon>unclassified sequences</taxon>
        <taxon>metagenomes</taxon>
        <taxon>ecological metagenomes</taxon>
    </lineage>
</organism>
<keyword evidence="1" id="KW-0812">Transmembrane</keyword>
<gene>
    <name evidence="2" type="ORF">SDC9_170038</name>
</gene>
<evidence type="ECO:0008006" key="3">
    <source>
        <dbReference type="Google" id="ProtNLM"/>
    </source>
</evidence>